<evidence type="ECO:0000313" key="4">
    <source>
        <dbReference type="Ensembl" id="ENSELUP00000080736.1"/>
    </source>
</evidence>
<dbReference type="InterPro" id="IPR033593">
    <property type="entry name" value="N-RASSF"/>
</dbReference>
<evidence type="ECO:0000256" key="1">
    <source>
        <dbReference type="SAM" id="Coils"/>
    </source>
</evidence>
<dbReference type="GeneTree" id="ENSGT00950000182839"/>
<keyword evidence="1" id="KW-0175">Coiled coil</keyword>
<keyword evidence="5" id="KW-1185">Reference proteome</keyword>
<dbReference type="PROSITE" id="PS50200">
    <property type="entry name" value="RA"/>
    <property type="match status" value="1"/>
</dbReference>
<dbReference type="Proteomes" id="UP000265140">
    <property type="component" value="Chromosome 2"/>
</dbReference>
<dbReference type="InterPro" id="IPR048945">
    <property type="entry name" value="RASSF8/10_RA"/>
</dbReference>
<feature type="region of interest" description="Disordered" evidence="2">
    <location>
        <begin position="82"/>
        <end position="116"/>
    </location>
</feature>
<evidence type="ECO:0000259" key="3">
    <source>
        <dbReference type="PROSITE" id="PS50200"/>
    </source>
</evidence>
<dbReference type="PANTHER" id="PTHR15286:SF11">
    <property type="entry name" value="RAS ASSOCIATION DOMAIN-CONTAINING PROTEIN 7"/>
    <property type="match status" value="1"/>
</dbReference>
<evidence type="ECO:0000313" key="5">
    <source>
        <dbReference type="Proteomes" id="UP000265140"/>
    </source>
</evidence>
<dbReference type="SUPFAM" id="SSF54236">
    <property type="entry name" value="Ubiquitin-like"/>
    <property type="match status" value="1"/>
</dbReference>
<organism evidence="4 5">
    <name type="scientific">Esox lucius</name>
    <name type="common">Northern pike</name>
    <dbReference type="NCBI Taxonomy" id="8010"/>
    <lineage>
        <taxon>Eukaryota</taxon>
        <taxon>Metazoa</taxon>
        <taxon>Chordata</taxon>
        <taxon>Craniata</taxon>
        <taxon>Vertebrata</taxon>
        <taxon>Euteleostomi</taxon>
        <taxon>Actinopterygii</taxon>
        <taxon>Neopterygii</taxon>
        <taxon>Teleostei</taxon>
        <taxon>Protacanthopterygii</taxon>
        <taxon>Esociformes</taxon>
        <taxon>Esocidae</taxon>
        <taxon>Esox</taxon>
    </lineage>
</organism>
<dbReference type="GO" id="GO:0007165">
    <property type="term" value="P:signal transduction"/>
    <property type="evidence" value="ECO:0007669"/>
    <property type="project" value="InterPro"/>
</dbReference>
<feature type="region of interest" description="Disordered" evidence="2">
    <location>
        <begin position="284"/>
        <end position="303"/>
    </location>
</feature>
<dbReference type="InterPro" id="IPR000159">
    <property type="entry name" value="RA_dom"/>
</dbReference>
<dbReference type="AlphaFoldDB" id="A0AAY5JWM8"/>
<accession>A0AAY5JWM8</accession>
<reference evidence="4 5" key="1">
    <citation type="submission" date="2020-02" db="EMBL/GenBank/DDBJ databases">
        <title>Esox lucius (northern pike) genome, fEsoLuc1, primary haplotype.</title>
        <authorList>
            <person name="Myers G."/>
            <person name="Karagic N."/>
            <person name="Meyer A."/>
            <person name="Pippel M."/>
            <person name="Reichard M."/>
            <person name="Winkler S."/>
            <person name="Tracey A."/>
            <person name="Sims Y."/>
            <person name="Howe K."/>
            <person name="Rhie A."/>
            <person name="Formenti G."/>
            <person name="Durbin R."/>
            <person name="Fedrigo O."/>
            <person name="Jarvis E.D."/>
        </authorList>
    </citation>
    <scope>NUCLEOTIDE SEQUENCE [LARGE SCALE GENOMIC DNA]</scope>
</reference>
<proteinExistence type="predicted"/>
<reference evidence="4" key="3">
    <citation type="submission" date="2025-09" db="UniProtKB">
        <authorList>
            <consortium name="Ensembl"/>
        </authorList>
    </citation>
    <scope>IDENTIFICATION</scope>
</reference>
<dbReference type="SMART" id="SM00314">
    <property type="entry name" value="RA"/>
    <property type="match status" value="1"/>
</dbReference>
<feature type="domain" description="Ras-associating" evidence="3">
    <location>
        <begin position="1"/>
        <end position="82"/>
    </location>
</feature>
<reference evidence="4" key="2">
    <citation type="submission" date="2025-08" db="UniProtKB">
        <authorList>
            <consortium name="Ensembl"/>
        </authorList>
    </citation>
    <scope>IDENTIFICATION</scope>
</reference>
<dbReference type="Gene3D" id="3.10.20.90">
    <property type="entry name" value="Phosphatidylinositol 3-kinase Catalytic Subunit, Chain A, domain 1"/>
    <property type="match status" value="1"/>
</dbReference>
<name>A0AAY5JWM8_ESOLU</name>
<dbReference type="Ensembl" id="ENSELUT00000088022.1">
    <property type="protein sequence ID" value="ENSELUP00000080736.1"/>
    <property type="gene ID" value="ENSELUG00000020174.3"/>
</dbReference>
<feature type="coiled-coil region" evidence="1">
    <location>
        <begin position="167"/>
        <end position="201"/>
    </location>
</feature>
<dbReference type="PANTHER" id="PTHR15286">
    <property type="entry name" value="RAS-ASSOCIATING DOMAIN CONTAINING PROTEIN"/>
    <property type="match status" value="1"/>
</dbReference>
<dbReference type="InterPro" id="IPR029071">
    <property type="entry name" value="Ubiquitin-like_domsf"/>
</dbReference>
<protein>
    <recommendedName>
        <fullName evidence="3">Ras-associating domain-containing protein</fullName>
    </recommendedName>
</protein>
<evidence type="ECO:0000256" key="2">
    <source>
        <dbReference type="SAM" id="MobiDB-lite"/>
    </source>
</evidence>
<sequence>MELKVWVEGTVRVVCGLSLETSCQDVVIALAQAIGQTGRYVLIEKLRGTERQLLAHESPLESLFHLGQPANEVQFVLRRTGPASSDRFDRPIHPLPRHSTPEPPRNREPKKALSFNLGPSTIRTGIKASKAWKHSPRASPELRASPNMSLVYPTTSTPWLSPSDSSKEDIFRKVLQQQERLQDLEAQLAALEREAEVWEMGKPVTPVQGMIPDLVEQLDVLERWLKQNEAELMYEEYLEQQIQREEDKEQELHGRLLQLCVSMDDNSFRLQDLQANSSKLGQELNVETHRQSSHSGTSQPDEALEPLQEELHCQIQQGTELEKLLTETARALTTAEEQMQFSFPQERCQELEDLNKELRQCNLQQFILQTGVPPAPTYSEPPHLDQKHPYLPPTDTPYLCNTGLLEDNVTVC</sequence>
<dbReference type="Pfam" id="PF21712">
    <property type="entry name" value="RASSF8-10_RA"/>
    <property type="match status" value="1"/>
</dbReference>